<evidence type="ECO:0000313" key="3">
    <source>
        <dbReference type="Proteomes" id="UP000593567"/>
    </source>
</evidence>
<reference evidence="2" key="1">
    <citation type="submission" date="2020-06" db="EMBL/GenBank/DDBJ databases">
        <title>Draft genome of Bugula neritina, a colonial animal packing powerful symbionts and potential medicines.</title>
        <authorList>
            <person name="Rayko M."/>
        </authorList>
    </citation>
    <scope>NUCLEOTIDE SEQUENCE [LARGE SCALE GENOMIC DNA]</scope>
    <source>
        <strain evidence="2">Kwan_BN1</strain>
    </source>
</reference>
<proteinExistence type="predicted"/>
<name>A0A7J7JU32_BUGNE</name>
<keyword evidence="1" id="KW-0812">Transmembrane</keyword>
<comment type="caution">
    <text evidence="2">The sequence shown here is derived from an EMBL/GenBank/DDBJ whole genome shotgun (WGS) entry which is preliminary data.</text>
</comment>
<evidence type="ECO:0000256" key="1">
    <source>
        <dbReference type="SAM" id="Phobius"/>
    </source>
</evidence>
<feature type="transmembrane region" description="Helical" evidence="1">
    <location>
        <begin position="60"/>
        <end position="79"/>
    </location>
</feature>
<keyword evidence="1" id="KW-0472">Membrane</keyword>
<dbReference type="EMBL" id="VXIV02001817">
    <property type="protein sequence ID" value="KAF6029425.1"/>
    <property type="molecule type" value="Genomic_DNA"/>
</dbReference>
<dbReference type="AlphaFoldDB" id="A0A7J7JU32"/>
<dbReference type="Proteomes" id="UP000593567">
    <property type="component" value="Unassembled WGS sequence"/>
</dbReference>
<organism evidence="2 3">
    <name type="scientific">Bugula neritina</name>
    <name type="common">Brown bryozoan</name>
    <name type="synonym">Sertularia neritina</name>
    <dbReference type="NCBI Taxonomy" id="10212"/>
    <lineage>
        <taxon>Eukaryota</taxon>
        <taxon>Metazoa</taxon>
        <taxon>Spiralia</taxon>
        <taxon>Lophotrochozoa</taxon>
        <taxon>Bryozoa</taxon>
        <taxon>Gymnolaemata</taxon>
        <taxon>Cheilostomatida</taxon>
        <taxon>Flustrina</taxon>
        <taxon>Buguloidea</taxon>
        <taxon>Bugulidae</taxon>
        <taxon>Bugula</taxon>
    </lineage>
</organism>
<sequence>MLKPIYSALTNSSRCGAAHLQAAIWQIIESWLVIYANLGETHGKVQWINSSIVYKYSLRLMIKFMHVIVIVTVLGFSAIEL</sequence>
<keyword evidence="1" id="KW-1133">Transmembrane helix</keyword>
<evidence type="ECO:0000313" key="2">
    <source>
        <dbReference type="EMBL" id="KAF6029425.1"/>
    </source>
</evidence>
<accession>A0A7J7JU32</accession>
<keyword evidence="3" id="KW-1185">Reference proteome</keyword>
<gene>
    <name evidence="2" type="ORF">EB796_012304</name>
</gene>
<protein>
    <submittedName>
        <fullName evidence="2">Uncharacterized protein</fullName>
    </submittedName>
</protein>